<evidence type="ECO:0000313" key="2">
    <source>
        <dbReference type="EMBL" id="MED7828332.1"/>
    </source>
</evidence>
<dbReference type="Pfam" id="PF00239">
    <property type="entry name" value="Resolvase"/>
    <property type="match status" value="1"/>
</dbReference>
<organism evidence="2 3">
    <name type="scientific">Streptomyces chiangmaiensis</name>
    <dbReference type="NCBI Taxonomy" id="766497"/>
    <lineage>
        <taxon>Bacteria</taxon>
        <taxon>Bacillati</taxon>
        <taxon>Actinomycetota</taxon>
        <taxon>Actinomycetes</taxon>
        <taxon>Kitasatosporales</taxon>
        <taxon>Streptomycetaceae</taxon>
        <taxon>Streptomyces</taxon>
    </lineage>
</organism>
<dbReference type="InterPro" id="IPR011109">
    <property type="entry name" value="DNA_bind_recombinase_dom"/>
</dbReference>
<dbReference type="SMART" id="SM00857">
    <property type="entry name" value="Resolvase"/>
    <property type="match status" value="1"/>
</dbReference>
<protein>
    <submittedName>
        <fullName evidence="2">Recombinase family protein</fullName>
    </submittedName>
</protein>
<keyword evidence="3" id="KW-1185">Reference proteome</keyword>
<dbReference type="RefSeq" id="WP_329512678.1">
    <property type="nucleotide sequence ID" value="NZ_BAAAYZ010000111.1"/>
</dbReference>
<dbReference type="Pfam" id="PF07508">
    <property type="entry name" value="Recombinase"/>
    <property type="match status" value="1"/>
</dbReference>
<dbReference type="Gene3D" id="3.40.50.1390">
    <property type="entry name" value="Resolvase, N-terminal catalytic domain"/>
    <property type="match status" value="1"/>
</dbReference>
<evidence type="ECO:0000259" key="1">
    <source>
        <dbReference type="PROSITE" id="PS51737"/>
    </source>
</evidence>
<dbReference type="SUPFAM" id="SSF53041">
    <property type="entry name" value="Resolvase-like"/>
    <property type="match status" value="1"/>
</dbReference>
<feature type="domain" description="Recombinase" evidence="1">
    <location>
        <begin position="168"/>
        <end position="329"/>
    </location>
</feature>
<evidence type="ECO:0000313" key="3">
    <source>
        <dbReference type="Proteomes" id="UP001333996"/>
    </source>
</evidence>
<proteinExistence type="predicted"/>
<accession>A0ABU7FW42</accession>
<dbReference type="PROSITE" id="PS51737">
    <property type="entry name" value="RECOMBINASE_DNA_BIND"/>
    <property type="match status" value="1"/>
</dbReference>
<dbReference type="PANTHER" id="PTHR30461">
    <property type="entry name" value="DNA-INVERTASE FROM LAMBDOID PROPHAGE"/>
    <property type="match status" value="1"/>
</dbReference>
<reference evidence="2" key="1">
    <citation type="submission" date="2024-01" db="EMBL/GenBank/DDBJ databases">
        <title>First draft genome sequence data of TA4-1, the type strain of Gram-positive actinobacterium Streptomyces chiangmaiensis.</title>
        <authorList>
            <person name="Yasawong M."/>
            <person name="Nantapong N."/>
        </authorList>
    </citation>
    <scope>NUCLEOTIDE SEQUENCE</scope>
    <source>
        <strain evidence="2">TA4-1</strain>
    </source>
</reference>
<sequence length="457" mass="50664">MPSASGLRFAFYGRVSTEDHQDPATSQAWQLLGAQALVSGHGRIVSEFFDTGRSRTIPWARRPQAAALLAAMADPDREFDAVVIGSSERAFYGNQFATMAPLFDHYGVEVWVPELGGAVDPRVGGQEELMILLGILSKREIARARTRVRAAMTVQTRDQGRYLGGRPPYGYRLADAGPHPNRSLARRGVRMQRLDTDPACGPIVSWIFAQRLAGHSITRIARALNDAGIPCPAAADPTRNPHRNGQRWVLNTVRAILTNPRYTGRQVWNRQRTDHDLIDPANTTLGYRDVMRWNTPTDWIISARPAHPALVSEADFITVQNLCQGRETAPGRTYLLAGLLCCGVCGRRMESHWTHHRPGYRCRHGHTSTTRPDPGRAPNAYLREDQVLPHLPALHLRLTSRLDPPRSAPVSCDPAPPTPTPTQAIAHVRSEEITLTYEPASRNLTADTPRAERITIS</sequence>
<dbReference type="Gene3D" id="3.90.1750.20">
    <property type="entry name" value="Putative Large Serine Recombinase, Chain B, Domain 2"/>
    <property type="match status" value="1"/>
</dbReference>
<dbReference type="InterPro" id="IPR036162">
    <property type="entry name" value="Resolvase-like_N_sf"/>
</dbReference>
<dbReference type="Pfam" id="PF13408">
    <property type="entry name" value="Zn_ribbon_recom"/>
    <property type="match status" value="1"/>
</dbReference>
<dbReference type="EMBL" id="JAYWVC010000358">
    <property type="protein sequence ID" value="MED7828332.1"/>
    <property type="molecule type" value="Genomic_DNA"/>
</dbReference>
<dbReference type="Proteomes" id="UP001333996">
    <property type="component" value="Unassembled WGS sequence"/>
</dbReference>
<dbReference type="InterPro" id="IPR006119">
    <property type="entry name" value="Resolv_N"/>
</dbReference>
<dbReference type="InterPro" id="IPR025827">
    <property type="entry name" value="Zn_ribbon_recom_dom"/>
</dbReference>
<name>A0ABU7FW42_9ACTN</name>
<gene>
    <name evidence="2" type="ORF">VXC91_42345</name>
</gene>
<dbReference type="InterPro" id="IPR038109">
    <property type="entry name" value="DNA_bind_recomb_sf"/>
</dbReference>
<dbReference type="PANTHER" id="PTHR30461:SF23">
    <property type="entry name" value="DNA RECOMBINASE-RELATED"/>
    <property type="match status" value="1"/>
</dbReference>
<comment type="caution">
    <text evidence="2">The sequence shown here is derived from an EMBL/GenBank/DDBJ whole genome shotgun (WGS) entry which is preliminary data.</text>
</comment>
<dbReference type="InterPro" id="IPR050639">
    <property type="entry name" value="SSR_resolvase"/>
</dbReference>